<evidence type="ECO:0000256" key="4">
    <source>
        <dbReference type="ARBA" id="ARBA00031122"/>
    </source>
</evidence>
<accession>A0ABY7ZX93</accession>
<evidence type="ECO:0000259" key="5">
    <source>
        <dbReference type="SMART" id="SM01006"/>
    </source>
</evidence>
<dbReference type="SUPFAM" id="SSF55729">
    <property type="entry name" value="Acyl-CoA N-acyltransferases (Nat)"/>
    <property type="match status" value="1"/>
</dbReference>
<evidence type="ECO:0000256" key="3">
    <source>
        <dbReference type="ARBA" id="ARBA00020586"/>
    </source>
</evidence>
<comment type="function">
    <text evidence="1">Acyltransferase required for the direct transfer of medium- to long-chain fatty acyl moieties from a carrier protein (MbtL) on to the epsilon-amino group of lysine residue in the mycobactin core.</text>
</comment>
<dbReference type="PANTHER" id="PTHR31438">
    <property type="entry name" value="LYSINE N-ACYLTRANSFERASE C17G9.06C-RELATED"/>
    <property type="match status" value="1"/>
</dbReference>
<evidence type="ECO:0000256" key="1">
    <source>
        <dbReference type="ARBA" id="ARBA00003818"/>
    </source>
</evidence>
<evidence type="ECO:0000313" key="7">
    <source>
        <dbReference type="Proteomes" id="UP001219605"/>
    </source>
</evidence>
<dbReference type="EMBL" id="CP118615">
    <property type="protein sequence ID" value="WDZ86519.1"/>
    <property type="molecule type" value="Genomic_DNA"/>
</dbReference>
<dbReference type="Gene3D" id="3.40.630.30">
    <property type="match status" value="1"/>
</dbReference>
<gene>
    <name evidence="6" type="ORF">PVK37_09030</name>
</gene>
<keyword evidence="7" id="KW-1185">Reference proteome</keyword>
<feature type="domain" description="Acyltransferase MbtK/IucB-like conserved" evidence="5">
    <location>
        <begin position="22"/>
        <end position="70"/>
    </location>
</feature>
<dbReference type="SMART" id="SM01006">
    <property type="entry name" value="AlcB"/>
    <property type="match status" value="1"/>
</dbReference>
<dbReference type="InterPro" id="IPR019432">
    <property type="entry name" value="Acyltransferase_MbtK/IucB-like"/>
</dbReference>
<dbReference type="InterPro" id="IPR016181">
    <property type="entry name" value="Acyl_CoA_acyltransferase"/>
</dbReference>
<dbReference type="RefSeq" id="WP_275033353.1">
    <property type="nucleotide sequence ID" value="NZ_CP118615.1"/>
</dbReference>
<protein>
    <recommendedName>
        <fullName evidence="3">Lysine N-acyltransferase MbtK</fullName>
    </recommendedName>
    <alternativeName>
        <fullName evidence="4">Mycobactin synthase protein K</fullName>
    </alternativeName>
</protein>
<dbReference type="PANTHER" id="PTHR31438:SF1">
    <property type="entry name" value="LYSINE N-ACYLTRANSFERASE C17G9.06C-RELATED"/>
    <property type="match status" value="1"/>
</dbReference>
<dbReference type="Pfam" id="PF13523">
    <property type="entry name" value="Acetyltransf_8"/>
    <property type="match status" value="1"/>
</dbReference>
<sequence length="194" mass="21660">MTPTSEPVWRRHVDGFGEVTVRPVAPDTDADLIHDWVTRERARYWGMRDADRERVRDVYAYVDSLPSHHAYLIHRDGRPVGLFQTYEPTADPVGECYDVQPGDFGIHLMVAPPDGGPEPGFTGAVLGAFLEFVLADPAHRRIVAEPDARNDRAIARLARAGFVPGPQIDLPEKRAQLMFLVPGEDQSAVRPSRQ</sequence>
<comment type="pathway">
    <text evidence="2">Siderophore biosynthesis; mycobactin biosynthesis.</text>
</comment>
<organism evidence="6 7">
    <name type="scientific">Micromonospora cathayae</name>
    <dbReference type="NCBI Taxonomy" id="3028804"/>
    <lineage>
        <taxon>Bacteria</taxon>
        <taxon>Bacillati</taxon>
        <taxon>Actinomycetota</taxon>
        <taxon>Actinomycetes</taxon>
        <taxon>Micromonosporales</taxon>
        <taxon>Micromonosporaceae</taxon>
        <taxon>Micromonospora</taxon>
    </lineage>
</organism>
<reference evidence="6 7" key="1">
    <citation type="submission" date="2023-02" db="EMBL/GenBank/DDBJ databases">
        <authorList>
            <person name="Mo P."/>
        </authorList>
    </citation>
    <scope>NUCLEOTIDE SEQUENCE [LARGE SCALE GENOMIC DNA]</scope>
    <source>
        <strain evidence="6 7">HUAS 3</strain>
    </source>
</reference>
<proteinExistence type="predicted"/>
<dbReference type="Proteomes" id="UP001219605">
    <property type="component" value="Chromosome"/>
</dbReference>
<evidence type="ECO:0000256" key="2">
    <source>
        <dbReference type="ARBA" id="ARBA00005102"/>
    </source>
</evidence>
<evidence type="ECO:0000313" key="6">
    <source>
        <dbReference type="EMBL" id="WDZ86519.1"/>
    </source>
</evidence>
<name>A0ABY7ZX93_9ACTN</name>